<gene>
    <name evidence="2" type="ORF">VHEMI01195</name>
</gene>
<dbReference type="PANTHER" id="PTHR37542">
    <property type="entry name" value="HELO DOMAIN-CONTAINING PROTEIN-RELATED"/>
    <property type="match status" value="1"/>
</dbReference>
<dbReference type="STRING" id="1531966.A0A0A1SL80"/>
<evidence type="ECO:0000313" key="3">
    <source>
        <dbReference type="Proteomes" id="UP000039046"/>
    </source>
</evidence>
<dbReference type="AlphaFoldDB" id="A0A0A1SL80"/>
<protein>
    <recommendedName>
        <fullName evidence="1">Protein kinase domain-containing protein</fullName>
    </recommendedName>
</protein>
<evidence type="ECO:0000259" key="1">
    <source>
        <dbReference type="PROSITE" id="PS50011"/>
    </source>
</evidence>
<name>A0A0A1SL80_9HYPO</name>
<dbReference type="OrthoDB" id="1911848at2759"/>
<dbReference type="Proteomes" id="UP000039046">
    <property type="component" value="Unassembled WGS sequence"/>
</dbReference>
<dbReference type="HOGENOM" id="CLU_1246120_0_0_1"/>
<dbReference type="GO" id="GO:0004672">
    <property type="term" value="F:protein kinase activity"/>
    <property type="evidence" value="ECO:0007669"/>
    <property type="project" value="InterPro"/>
</dbReference>
<evidence type="ECO:0000313" key="2">
    <source>
        <dbReference type="EMBL" id="CEJ81043.1"/>
    </source>
</evidence>
<dbReference type="PANTHER" id="PTHR37542:SF1">
    <property type="entry name" value="PRION-INHIBITION AND PROPAGATION HELO DOMAIN-CONTAINING PROTEIN"/>
    <property type="match status" value="1"/>
</dbReference>
<dbReference type="SUPFAM" id="SSF56112">
    <property type="entry name" value="Protein kinase-like (PK-like)"/>
    <property type="match status" value="1"/>
</dbReference>
<dbReference type="InterPro" id="IPR011009">
    <property type="entry name" value="Kinase-like_dom_sf"/>
</dbReference>
<dbReference type="Gene3D" id="1.10.510.10">
    <property type="entry name" value="Transferase(Phosphotransferase) domain 1"/>
    <property type="match status" value="1"/>
</dbReference>
<accession>A0A0A1SL80</accession>
<organism evidence="2 3">
    <name type="scientific">[Torrubiella] hemipterigena</name>
    <dbReference type="NCBI Taxonomy" id="1531966"/>
    <lineage>
        <taxon>Eukaryota</taxon>
        <taxon>Fungi</taxon>
        <taxon>Dikarya</taxon>
        <taxon>Ascomycota</taxon>
        <taxon>Pezizomycotina</taxon>
        <taxon>Sordariomycetes</taxon>
        <taxon>Hypocreomycetidae</taxon>
        <taxon>Hypocreales</taxon>
        <taxon>Clavicipitaceae</taxon>
        <taxon>Clavicipitaceae incertae sedis</taxon>
        <taxon>'Torrubiella' clade</taxon>
    </lineage>
</organism>
<dbReference type="GO" id="GO:0005524">
    <property type="term" value="F:ATP binding"/>
    <property type="evidence" value="ECO:0007669"/>
    <property type="project" value="InterPro"/>
</dbReference>
<reference evidence="2 3" key="1">
    <citation type="journal article" date="2015" name="Genome Announc.">
        <title>Draft Genome Sequence and Gene Annotation of the Entomopathogenic Fungus Verticillium hemipterigenum.</title>
        <authorList>
            <person name="Horn F."/>
            <person name="Habel A."/>
            <person name="Scharf D.H."/>
            <person name="Dworschak J."/>
            <person name="Brakhage A.A."/>
            <person name="Guthke R."/>
            <person name="Hertweck C."/>
            <person name="Linde J."/>
        </authorList>
    </citation>
    <scope>NUCLEOTIDE SEQUENCE [LARGE SCALE GENOMIC DNA]</scope>
</reference>
<sequence length="222" mass="25537">MTLAQMLHNTKPNDLCAPNCIGFIDDAAHNDRYGWIFAMPRGSEKKDNLRTLHSLLGQAKYKPTLGERITIAWKLASSLLYLHTVDWLHKGIHSGNVVFVFNGDEFKTSQPILSGFDFSRPQSNRTTGRSLEPKWDLYRWPGIQNEAPKAETSRKTYDIYSLGLVLLEVAHWKPLNELLCLRRWPIPSNQDARTRMWLLGEDFPLFKSNPLPDLREVAGDRY</sequence>
<dbReference type="InterPro" id="IPR000719">
    <property type="entry name" value="Prot_kinase_dom"/>
</dbReference>
<feature type="domain" description="Protein kinase" evidence="1">
    <location>
        <begin position="1"/>
        <end position="222"/>
    </location>
</feature>
<dbReference type="EMBL" id="CDHN01000001">
    <property type="protein sequence ID" value="CEJ81043.1"/>
    <property type="molecule type" value="Genomic_DNA"/>
</dbReference>
<keyword evidence="3" id="KW-1185">Reference proteome</keyword>
<proteinExistence type="predicted"/>
<dbReference type="PROSITE" id="PS50011">
    <property type="entry name" value="PROTEIN_KINASE_DOM"/>
    <property type="match status" value="1"/>
</dbReference>